<evidence type="ECO:0000313" key="2">
    <source>
        <dbReference type="EMBL" id="CAF5070772.1"/>
    </source>
</evidence>
<keyword evidence="3" id="KW-1185">Reference proteome</keyword>
<reference evidence="1" key="1">
    <citation type="submission" date="2021-02" db="EMBL/GenBank/DDBJ databases">
        <authorList>
            <person name="Nowell W R."/>
        </authorList>
    </citation>
    <scope>NUCLEOTIDE SEQUENCE</scope>
</reference>
<proteinExistence type="predicted"/>
<dbReference type="EMBL" id="CAJOBG010013396">
    <property type="protein sequence ID" value="CAF4293746.1"/>
    <property type="molecule type" value="Genomic_DNA"/>
</dbReference>
<evidence type="ECO:0000313" key="3">
    <source>
        <dbReference type="Proteomes" id="UP000663866"/>
    </source>
</evidence>
<dbReference type="AlphaFoldDB" id="A0A820HHV1"/>
<dbReference type="Proteomes" id="UP000663866">
    <property type="component" value="Unassembled WGS sequence"/>
</dbReference>
<organism evidence="1 3">
    <name type="scientific">Rotaria magnacalcarata</name>
    <dbReference type="NCBI Taxonomy" id="392030"/>
    <lineage>
        <taxon>Eukaryota</taxon>
        <taxon>Metazoa</taxon>
        <taxon>Spiralia</taxon>
        <taxon>Gnathifera</taxon>
        <taxon>Rotifera</taxon>
        <taxon>Eurotatoria</taxon>
        <taxon>Bdelloidea</taxon>
        <taxon>Philodinida</taxon>
        <taxon>Philodinidae</taxon>
        <taxon>Rotaria</taxon>
    </lineage>
</organism>
<dbReference type="Proteomes" id="UP000681720">
    <property type="component" value="Unassembled WGS sequence"/>
</dbReference>
<accession>A0A820HHV1</accession>
<protein>
    <submittedName>
        <fullName evidence="1">Uncharacterized protein</fullName>
    </submittedName>
</protein>
<comment type="caution">
    <text evidence="1">The sequence shown here is derived from an EMBL/GenBank/DDBJ whole genome shotgun (WGS) entry which is preliminary data.</text>
</comment>
<name>A0A820HHV1_9BILA</name>
<gene>
    <name evidence="2" type="ORF">GIL414_LOCUS61099</name>
    <name evidence="1" type="ORF">OVN521_LOCUS31025</name>
</gene>
<dbReference type="EMBL" id="CAJOBJ010238651">
    <property type="protein sequence ID" value="CAF5070772.1"/>
    <property type="molecule type" value="Genomic_DNA"/>
</dbReference>
<evidence type="ECO:0000313" key="1">
    <source>
        <dbReference type="EMBL" id="CAF4293746.1"/>
    </source>
</evidence>
<feature type="non-terminal residue" evidence="1">
    <location>
        <position position="1"/>
    </location>
</feature>
<sequence length="55" mass="6380">QQDDENQYRQYTKPKPIARPVSMLLRLLITIPRTISLKAVPISTKPIPKRKQIPV</sequence>